<comment type="subcellular location">
    <subcellularLocation>
        <location evidence="1">Cytoplasm</location>
    </subcellularLocation>
</comment>
<keyword evidence="4" id="KW-0007">Acetylation</keyword>
<dbReference type="Proteomes" id="UP000799753">
    <property type="component" value="Unassembled WGS sequence"/>
</dbReference>
<dbReference type="AlphaFoldDB" id="A0A6A6S087"/>
<dbReference type="SMART" id="SM00673">
    <property type="entry name" value="CARP"/>
    <property type="match status" value="1"/>
</dbReference>
<dbReference type="Pfam" id="PF07986">
    <property type="entry name" value="TBCC"/>
    <property type="match status" value="1"/>
</dbReference>
<dbReference type="InterPro" id="IPR006599">
    <property type="entry name" value="CARP_motif"/>
</dbReference>
<dbReference type="GO" id="GO:0005737">
    <property type="term" value="C:cytoplasm"/>
    <property type="evidence" value="ECO:0007669"/>
    <property type="project" value="UniProtKB-SubCell"/>
</dbReference>
<dbReference type="InterPro" id="IPR017901">
    <property type="entry name" value="C-CAP_CF_C-like"/>
</dbReference>
<dbReference type="Gene3D" id="2.160.20.70">
    <property type="match status" value="1"/>
</dbReference>
<comment type="subunit">
    <text evidence="6">Supercomplex made of cofactors A to E. Cofactors A and D function by capturing and stabilizing tubulin in a quasi-native conformation. Cofactor E binds to the cofactor D-tubulin complex; interaction with cofactor C then causes the release of tubulin polypeptides that are committed to the native state.</text>
</comment>
<dbReference type="PANTHER" id="PTHR15139">
    <property type="entry name" value="TUBULIN FOLDING COFACTOR C"/>
    <property type="match status" value="1"/>
</dbReference>
<accession>A0A6A6S087</accession>
<feature type="compositionally biased region" description="Polar residues" evidence="7">
    <location>
        <begin position="208"/>
        <end position="227"/>
    </location>
</feature>
<evidence type="ECO:0000256" key="6">
    <source>
        <dbReference type="ARBA" id="ARBA00026055"/>
    </source>
</evidence>
<sequence>MPSTMMTLTWPPFVTSFALAPAYRLPDRLPDRLPAAPHQHLETLHFNPRHRLHGQDPVGRRVWIGGTRPIIMASFTATAAPTQSDANLKERFFRYFQHEVTALQEQMARLQTTSPTGGELTDALGHCHAGIDRLSHEVKDASSYIPAYDQRTYAEAIKALSEKLQAARTSLAGGKKKFSFKTARKNESVSLADAAELARGGKGGLQAPGSSTGPHSLEGSSFVTTPSEEQRELGFLSQNNGDKTSEPQPISSTTSSKEKGVAISNHANSHIILPPSSTDSTCSGAVTGIRHSAINLSDQGSSSHFAPFANLMLKNIKESLIVSRQVAGPVHITGVESSVLVLACRQFRMHGSKNVRVYLHCSSRPIIEDCEGISFAPLPGAYLTDEIEASQNQWNQIDDFKWLKAEPSPHYNLMTEGDRVKEEVWKDTVPGGHSVSLDDILRGVGVL</sequence>
<dbReference type="InterPro" id="IPR012945">
    <property type="entry name" value="Tubulin-bd_cofactor_C_dom"/>
</dbReference>
<evidence type="ECO:0000256" key="3">
    <source>
        <dbReference type="ARBA" id="ARBA00022490"/>
    </source>
</evidence>
<dbReference type="InterPro" id="IPR038397">
    <property type="entry name" value="TBCC_N_sf"/>
</dbReference>
<dbReference type="InterPro" id="IPR016098">
    <property type="entry name" value="CAP/MinC_C"/>
</dbReference>
<evidence type="ECO:0000256" key="5">
    <source>
        <dbReference type="ARBA" id="ARBA00023186"/>
    </source>
</evidence>
<keyword evidence="3" id="KW-0963">Cytoplasm</keyword>
<dbReference type="GO" id="GO:0015631">
    <property type="term" value="F:tubulin binding"/>
    <property type="evidence" value="ECO:0007669"/>
    <property type="project" value="InterPro"/>
</dbReference>
<name>A0A6A6S087_9PLEO</name>
<dbReference type="GO" id="GO:0007021">
    <property type="term" value="P:tubulin complex assembly"/>
    <property type="evidence" value="ECO:0007669"/>
    <property type="project" value="TreeGrafter"/>
</dbReference>
<dbReference type="PROSITE" id="PS51329">
    <property type="entry name" value="C_CAP_COFACTOR_C"/>
    <property type="match status" value="1"/>
</dbReference>
<dbReference type="PANTHER" id="PTHR15139:SF0">
    <property type="entry name" value="TUBULIN-SPECIFIC CHAPERONE C"/>
    <property type="match status" value="1"/>
</dbReference>
<feature type="region of interest" description="Disordered" evidence="7">
    <location>
        <begin position="200"/>
        <end position="259"/>
    </location>
</feature>
<feature type="domain" description="C-CAP/cofactor C-like" evidence="8">
    <location>
        <begin position="249"/>
        <end position="402"/>
    </location>
</feature>
<organism evidence="9 10">
    <name type="scientific">Massarina eburnea CBS 473.64</name>
    <dbReference type="NCBI Taxonomy" id="1395130"/>
    <lineage>
        <taxon>Eukaryota</taxon>
        <taxon>Fungi</taxon>
        <taxon>Dikarya</taxon>
        <taxon>Ascomycota</taxon>
        <taxon>Pezizomycotina</taxon>
        <taxon>Dothideomycetes</taxon>
        <taxon>Pleosporomycetidae</taxon>
        <taxon>Pleosporales</taxon>
        <taxon>Massarineae</taxon>
        <taxon>Massarinaceae</taxon>
        <taxon>Massarina</taxon>
    </lineage>
</organism>
<dbReference type="OrthoDB" id="194775at2759"/>
<protein>
    <recommendedName>
        <fullName evidence="8">C-CAP/cofactor C-like domain-containing protein</fullName>
    </recommendedName>
</protein>
<evidence type="ECO:0000256" key="4">
    <source>
        <dbReference type="ARBA" id="ARBA00022990"/>
    </source>
</evidence>
<evidence type="ECO:0000256" key="1">
    <source>
        <dbReference type="ARBA" id="ARBA00004496"/>
    </source>
</evidence>
<evidence type="ECO:0000313" key="9">
    <source>
        <dbReference type="EMBL" id="KAF2641236.1"/>
    </source>
</evidence>
<proteinExistence type="inferred from homology"/>
<evidence type="ECO:0000259" key="8">
    <source>
        <dbReference type="PROSITE" id="PS51329"/>
    </source>
</evidence>
<comment type="similarity">
    <text evidence="2">Belongs to the TBCC family.</text>
</comment>
<feature type="compositionally biased region" description="Polar residues" evidence="7">
    <location>
        <begin position="236"/>
        <end position="255"/>
    </location>
</feature>
<dbReference type="InterPro" id="IPR027684">
    <property type="entry name" value="TBCC"/>
</dbReference>
<reference evidence="9" key="1">
    <citation type="journal article" date="2020" name="Stud. Mycol.">
        <title>101 Dothideomycetes genomes: a test case for predicting lifestyles and emergence of pathogens.</title>
        <authorList>
            <person name="Haridas S."/>
            <person name="Albert R."/>
            <person name="Binder M."/>
            <person name="Bloem J."/>
            <person name="Labutti K."/>
            <person name="Salamov A."/>
            <person name="Andreopoulos B."/>
            <person name="Baker S."/>
            <person name="Barry K."/>
            <person name="Bills G."/>
            <person name="Bluhm B."/>
            <person name="Cannon C."/>
            <person name="Castanera R."/>
            <person name="Culley D."/>
            <person name="Daum C."/>
            <person name="Ezra D."/>
            <person name="Gonzalez J."/>
            <person name="Henrissat B."/>
            <person name="Kuo A."/>
            <person name="Liang C."/>
            <person name="Lipzen A."/>
            <person name="Lutzoni F."/>
            <person name="Magnuson J."/>
            <person name="Mondo S."/>
            <person name="Nolan M."/>
            <person name="Ohm R."/>
            <person name="Pangilinan J."/>
            <person name="Park H.-J."/>
            <person name="Ramirez L."/>
            <person name="Alfaro M."/>
            <person name="Sun H."/>
            <person name="Tritt A."/>
            <person name="Yoshinaga Y."/>
            <person name="Zwiers L.-H."/>
            <person name="Turgeon B."/>
            <person name="Goodwin S."/>
            <person name="Spatafora J."/>
            <person name="Crous P."/>
            <person name="Grigoriev I."/>
        </authorList>
    </citation>
    <scope>NUCLEOTIDE SEQUENCE</scope>
    <source>
        <strain evidence="9">CBS 473.64</strain>
    </source>
</reference>
<evidence type="ECO:0000256" key="2">
    <source>
        <dbReference type="ARBA" id="ARBA00008848"/>
    </source>
</evidence>
<dbReference type="Pfam" id="PF16752">
    <property type="entry name" value="TBCC_N"/>
    <property type="match status" value="1"/>
</dbReference>
<dbReference type="GO" id="GO:0007023">
    <property type="term" value="P:post-chaperonin tubulin folding pathway"/>
    <property type="evidence" value="ECO:0007669"/>
    <property type="project" value="InterPro"/>
</dbReference>
<evidence type="ECO:0000313" key="10">
    <source>
        <dbReference type="Proteomes" id="UP000799753"/>
    </source>
</evidence>
<gene>
    <name evidence="9" type="ORF">P280DRAFT_468890</name>
</gene>
<dbReference type="Gene3D" id="1.20.58.1250">
    <property type="entry name" value="Tubulin Binding Cofactor C, N-terminal domain"/>
    <property type="match status" value="1"/>
</dbReference>
<evidence type="ECO:0000256" key="7">
    <source>
        <dbReference type="SAM" id="MobiDB-lite"/>
    </source>
</evidence>
<dbReference type="EMBL" id="MU006783">
    <property type="protein sequence ID" value="KAF2641236.1"/>
    <property type="molecule type" value="Genomic_DNA"/>
</dbReference>
<dbReference type="InterPro" id="IPR031925">
    <property type="entry name" value="TBCC_N"/>
</dbReference>
<keyword evidence="5" id="KW-0143">Chaperone</keyword>
<keyword evidence="10" id="KW-1185">Reference proteome</keyword>